<keyword evidence="2" id="KW-1185">Reference proteome</keyword>
<evidence type="ECO:0000313" key="2">
    <source>
        <dbReference type="Proteomes" id="UP000663879"/>
    </source>
</evidence>
<accession>A0A814HIM9</accession>
<gene>
    <name evidence="1" type="ORF">OXX778_LOCUS16867</name>
</gene>
<dbReference type="Proteomes" id="UP000663879">
    <property type="component" value="Unassembled WGS sequence"/>
</dbReference>
<dbReference type="AlphaFoldDB" id="A0A814HIM9"/>
<reference evidence="1" key="1">
    <citation type="submission" date="2021-02" db="EMBL/GenBank/DDBJ databases">
        <authorList>
            <person name="Nowell W R."/>
        </authorList>
    </citation>
    <scope>NUCLEOTIDE SEQUENCE</scope>
    <source>
        <strain evidence="1">Ploen Becks lab</strain>
    </source>
</reference>
<evidence type="ECO:0000313" key="1">
    <source>
        <dbReference type="EMBL" id="CAF1010519.1"/>
    </source>
</evidence>
<organism evidence="1 2">
    <name type="scientific">Brachionus calyciflorus</name>
    <dbReference type="NCBI Taxonomy" id="104777"/>
    <lineage>
        <taxon>Eukaryota</taxon>
        <taxon>Metazoa</taxon>
        <taxon>Spiralia</taxon>
        <taxon>Gnathifera</taxon>
        <taxon>Rotifera</taxon>
        <taxon>Eurotatoria</taxon>
        <taxon>Monogononta</taxon>
        <taxon>Pseudotrocha</taxon>
        <taxon>Ploima</taxon>
        <taxon>Brachionidae</taxon>
        <taxon>Brachionus</taxon>
    </lineage>
</organism>
<dbReference type="EMBL" id="CAJNOC010004127">
    <property type="protein sequence ID" value="CAF1010519.1"/>
    <property type="molecule type" value="Genomic_DNA"/>
</dbReference>
<sequence length="291" mass="34178">MCPARLGNNEVRTYDFYYKKAQEKFLEGNFPIDKPISVCNLEDFNENLSGFYGRVKIFKNVIYLHPESKVHKIASKNFEQNIFDSLPEAIKAAYETCSGSVPVFNRYACGSVHHKIPDFSIRKICDPQNFIIAGEVVFRHENEEQLLLESVHYLTEYTSVKYVVVIQLPRDNTSDFNMKIILFERQVDFDPEKKEILVSSLEKGIKKLDKCLEIDFPMNILDWDKDKSCSSLFNFKEMKLIQYTYENYKDELPIEFKIPGSVFDQTESILIHISFDAIREIKTEWQNYRHV</sequence>
<proteinExistence type="predicted"/>
<name>A0A814HIM9_9BILA</name>
<comment type="caution">
    <text evidence="1">The sequence shown here is derived from an EMBL/GenBank/DDBJ whole genome shotgun (WGS) entry which is preliminary data.</text>
</comment>
<protein>
    <submittedName>
        <fullName evidence="1">Uncharacterized protein</fullName>
    </submittedName>
</protein>